<dbReference type="InterPro" id="IPR018289">
    <property type="entry name" value="MULE_transposase_dom"/>
</dbReference>
<evidence type="ECO:0000313" key="2">
    <source>
        <dbReference type="Proteomes" id="UP000504606"/>
    </source>
</evidence>
<feature type="domain" description="MULE transposase" evidence="1">
    <location>
        <begin position="221"/>
        <end position="312"/>
    </location>
</feature>
<dbReference type="GeneID" id="127751337"/>
<reference evidence="3" key="1">
    <citation type="submission" date="2025-08" db="UniProtKB">
        <authorList>
            <consortium name="RefSeq"/>
        </authorList>
    </citation>
    <scope>IDENTIFICATION</scope>
    <source>
        <tissue evidence="3">Whole organism</tissue>
    </source>
</reference>
<dbReference type="Proteomes" id="UP000504606">
    <property type="component" value="Unplaced"/>
</dbReference>
<gene>
    <name evidence="3" type="primary">LOC127751337</name>
</gene>
<protein>
    <submittedName>
        <fullName evidence="3">Uncharacterized protein LOC127751337 isoform X1</fullName>
    </submittedName>
</protein>
<dbReference type="Pfam" id="PF10551">
    <property type="entry name" value="MULE"/>
    <property type="match status" value="1"/>
</dbReference>
<evidence type="ECO:0000313" key="3">
    <source>
        <dbReference type="RefSeq" id="XP_052130714.1"/>
    </source>
</evidence>
<proteinExistence type="predicted"/>
<evidence type="ECO:0000259" key="1">
    <source>
        <dbReference type="Pfam" id="PF10551"/>
    </source>
</evidence>
<dbReference type="KEGG" id="foc:127751337"/>
<dbReference type="OrthoDB" id="90756at2759"/>
<dbReference type="AlphaFoldDB" id="A0A9C6X7R1"/>
<dbReference type="RefSeq" id="XP_052130714.1">
    <property type="nucleotide sequence ID" value="XM_052274754.1"/>
</dbReference>
<name>A0A9C6X7R1_FRAOC</name>
<keyword evidence="2" id="KW-1185">Reference proteome</keyword>
<sequence length="518" mass="59459">MAFSFKSHSYVNVMIDQLLQITSSIMYDVIPGRSAGSHIYHCGDGYFYLVREVRRYRRIRLYCRKYRQNCHGTASISLQTGEFSSNQPHSHPPDHLFVPDTEVRRQMLEYARNTFSGTTSRVILNNFKLRCRNPQLAARFTISRMHAPLYRARSEAFPCIPNTLLHLGILVGLPNLRGICRTVDNQDIIFRGVVGNPRLGTVSVVFVSLRMLRFLQSRKNLHVDGTFKKCSRKPKMRQMLNVVTNFGGTVVAVVRVLMQSKREAAYQTLFSYLKTLCPRLNPDRIHCDFERGMMNALAMVFPHSLIVGCLWHYSVACSSQARILGLSRLAIDEEVVGESLRCLCAAPLLPSNLIWDGVLEIWQEVVEEGWDQDLRQLFEYFRTEWLPRRIELSVYNCPERTNNCSESDNHAIASVLQRNHPNIWSLIRGFVKLEYLAISDVIATRDPEVLTVNRARSWRTISTDQHVERSTRLLESGDISPGEFLHRVSWTVVAGVRHGLRLRRNGNIDEDSDSDESD</sequence>
<accession>A0A9C6X7R1</accession>
<organism evidence="2 3">
    <name type="scientific">Frankliniella occidentalis</name>
    <name type="common">Western flower thrips</name>
    <name type="synonym">Euthrips occidentalis</name>
    <dbReference type="NCBI Taxonomy" id="133901"/>
    <lineage>
        <taxon>Eukaryota</taxon>
        <taxon>Metazoa</taxon>
        <taxon>Ecdysozoa</taxon>
        <taxon>Arthropoda</taxon>
        <taxon>Hexapoda</taxon>
        <taxon>Insecta</taxon>
        <taxon>Pterygota</taxon>
        <taxon>Neoptera</taxon>
        <taxon>Paraneoptera</taxon>
        <taxon>Thysanoptera</taxon>
        <taxon>Terebrantia</taxon>
        <taxon>Thripoidea</taxon>
        <taxon>Thripidae</taxon>
        <taxon>Frankliniella</taxon>
    </lineage>
</organism>